<sequence length="183" mass="20464">MAIVETLTSNATAIATMLVGGALLLLWRLSNVQLDAREPPVLKPTVPIIGHLLDMVTLSHAFFPKTYKQAQGREAYTLPMLGGKAYFVASPELVHAMIKSRSLSFDPVLRSTIAKLFTISKEGVRKYVDPTTGLEARWTKNFYGCLNGVELKAINKAVLTDVFRQLDECRTRRRRIMVVKTEQ</sequence>
<accession>A0ACC1MV60</accession>
<evidence type="ECO:0000313" key="2">
    <source>
        <dbReference type="Proteomes" id="UP001143910"/>
    </source>
</evidence>
<reference evidence="1" key="1">
    <citation type="submission" date="2022-08" db="EMBL/GenBank/DDBJ databases">
        <title>Genome Sequence of Lecanicillium fungicola.</title>
        <authorList>
            <person name="Buettner E."/>
        </authorList>
    </citation>
    <scope>NUCLEOTIDE SEQUENCE</scope>
    <source>
        <strain evidence="1">Babe33</strain>
    </source>
</reference>
<comment type="caution">
    <text evidence="1">The sequence shown here is derived from an EMBL/GenBank/DDBJ whole genome shotgun (WGS) entry which is preliminary data.</text>
</comment>
<dbReference type="EMBL" id="JANJQO010001594">
    <property type="protein sequence ID" value="KAJ2970136.1"/>
    <property type="molecule type" value="Genomic_DNA"/>
</dbReference>
<dbReference type="Proteomes" id="UP001143910">
    <property type="component" value="Unassembled WGS sequence"/>
</dbReference>
<proteinExistence type="predicted"/>
<keyword evidence="2" id="KW-1185">Reference proteome</keyword>
<organism evidence="1 2">
    <name type="scientific">Zarea fungicola</name>
    <dbReference type="NCBI Taxonomy" id="93591"/>
    <lineage>
        <taxon>Eukaryota</taxon>
        <taxon>Fungi</taxon>
        <taxon>Dikarya</taxon>
        <taxon>Ascomycota</taxon>
        <taxon>Pezizomycotina</taxon>
        <taxon>Sordariomycetes</taxon>
        <taxon>Hypocreomycetidae</taxon>
        <taxon>Hypocreales</taxon>
        <taxon>Cordycipitaceae</taxon>
        <taxon>Zarea</taxon>
    </lineage>
</organism>
<evidence type="ECO:0000313" key="1">
    <source>
        <dbReference type="EMBL" id="KAJ2970136.1"/>
    </source>
</evidence>
<protein>
    <submittedName>
        <fullName evidence="1">Uncharacterized protein</fullName>
    </submittedName>
</protein>
<name>A0ACC1MV60_9HYPO</name>
<gene>
    <name evidence="1" type="ORF">NQ176_g8330</name>
</gene>